<evidence type="ECO:0000313" key="3">
    <source>
        <dbReference type="EMBL" id="WMX45677.1"/>
    </source>
</evidence>
<evidence type="ECO:0000256" key="2">
    <source>
        <dbReference type="HAMAP-Rule" id="MF_01940"/>
    </source>
</evidence>
<evidence type="ECO:0000256" key="1">
    <source>
        <dbReference type="ARBA" id="ARBA00022801"/>
    </source>
</evidence>
<dbReference type="Pfam" id="PF13563">
    <property type="entry name" value="2_5_RNA_ligase2"/>
    <property type="match status" value="1"/>
</dbReference>
<dbReference type="EC" id="3.1.4.58" evidence="2"/>
<sequence length="194" mass="21053">MRLFAAVLPPSAQLDELGREVDRLAHLPGADRLRWTARPGWHFTLAFMGEVDETLLPDLHARLGRAAHRTAPFPLRLHGGGHFGRGVLWTGAAGGLDEMRLLAERADAAARRAGVAMDEHRRYQAHLTVARSRTDAVDLRPFVTALTPFEGTRWQVADLTLIRSHLPGGGPPGRQPRYETIATWPLGGGAGAGG</sequence>
<keyword evidence="1 2" id="KW-0378">Hydrolase</keyword>
<dbReference type="HAMAP" id="MF_01940">
    <property type="entry name" value="RNA_CPDase"/>
    <property type="match status" value="1"/>
</dbReference>
<gene>
    <name evidence="3" type="primary">thpR</name>
    <name evidence="3" type="ORF">RGF97_13580</name>
</gene>
<comment type="catalytic activity">
    <reaction evidence="2">
        <text>a 3'-end 2',3'-cyclophospho-ribonucleotide-RNA + H2O = a 3'-end 2'-phospho-ribonucleotide-RNA + H(+)</text>
        <dbReference type="Rhea" id="RHEA:11828"/>
        <dbReference type="Rhea" id="RHEA-COMP:10464"/>
        <dbReference type="Rhea" id="RHEA-COMP:17353"/>
        <dbReference type="ChEBI" id="CHEBI:15377"/>
        <dbReference type="ChEBI" id="CHEBI:15378"/>
        <dbReference type="ChEBI" id="CHEBI:83064"/>
        <dbReference type="ChEBI" id="CHEBI:173113"/>
        <dbReference type="EC" id="3.1.4.58"/>
    </reaction>
</comment>
<dbReference type="PANTHER" id="PTHR35561:SF1">
    <property type="entry name" value="RNA 2',3'-CYCLIC PHOSPHODIESTERASE"/>
    <property type="match status" value="1"/>
</dbReference>
<reference evidence="3 4" key="1">
    <citation type="submission" date="2023-09" db="EMBL/GenBank/DDBJ databases">
        <title>Complete genome of Streptomyces roseicoloratus T14.</title>
        <authorList>
            <person name="Bashizi T."/>
            <person name="Kim M.-J."/>
            <person name="Lee G."/>
            <person name="Tagele S.B."/>
            <person name="Shin J.-H."/>
        </authorList>
    </citation>
    <scope>NUCLEOTIDE SEQUENCE [LARGE SCALE GENOMIC DNA]</scope>
    <source>
        <strain evidence="3 4">T14</strain>
    </source>
</reference>
<protein>
    <recommendedName>
        <fullName evidence="2">RNA 2',3'-cyclic phosphodiesterase</fullName>
        <shortName evidence="2">RNA 2',3'-CPDase</shortName>
        <ecNumber evidence="2">3.1.4.58</ecNumber>
    </recommendedName>
</protein>
<dbReference type="EMBL" id="CP133762">
    <property type="protein sequence ID" value="WMX45677.1"/>
    <property type="molecule type" value="Genomic_DNA"/>
</dbReference>
<dbReference type="RefSeq" id="WP_128983986.1">
    <property type="nucleotide sequence ID" value="NZ_CP133762.1"/>
</dbReference>
<accession>A0ABY9RUQ4</accession>
<keyword evidence="4" id="KW-1185">Reference proteome</keyword>
<dbReference type="Proteomes" id="UP001250858">
    <property type="component" value="Chromosome"/>
</dbReference>
<evidence type="ECO:0000313" key="4">
    <source>
        <dbReference type="Proteomes" id="UP001250858"/>
    </source>
</evidence>
<dbReference type="PANTHER" id="PTHR35561">
    <property type="entry name" value="RNA 2',3'-CYCLIC PHOSPHODIESTERASE"/>
    <property type="match status" value="1"/>
</dbReference>
<dbReference type="SUPFAM" id="SSF55144">
    <property type="entry name" value="LigT-like"/>
    <property type="match status" value="1"/>
</dbReference>
<organism evidence="3 4">
    <name type="scientific">Streptomyces roseicoloratus</name>
    <dbReference type="NCBI Taxonomy" id="2508722"/>
    <lineage>
        <taxon>Bacteria</taxon>
        <taxon>Bacillati</taxon>
        <taxon>Actinomycetota</taxon>
        <taxon>Actinomycetes</taxon>
        <taxon>Kitasatosporales</taxon>
        <taxon>Streptomycetaceae</taxon>
        <taxon>Streptomyces</taxon>
    </lineage>
</organism>
<feature type="short sequence motif" description="HXTX 2" evidence="2">
    <location>
        <begin position="126"/>
        <end position="129"/>
    </location>
</feature>
<dbReference type="Gene3D" id="3.90.1140.10">
    <property type="entry name" value="Cyclic phosphodiesterase"/>
    <property type="match status" value="1"/>
</dbReference>
<dbReference type="NCBIfam" id="TIGR02258">
    <property type="entry name" value="2_5_ligase"/>
    <property type="match status" value="1"/>
</dbReference>
<feature type="active site" description="Proton donor" evidence="2">
    <location>
        <position position="42"/>
    </location>
</feature>
<comment type="function">
    <text evidence="2">Hydrolyzes RNA 2',3'-cyclic phosphodiester to an RNA 2'-phosphomonoester.</text>
</comment>
<dbReference type="InterPro" id="IPR004175">
    <property type="entry name" value="RNA_CPDase"/>
</dbReference>
<dbReference type="InterPro" id="IPR009097">
    <property type="entry name" value="Cyclic_Pdiesterase"/>
</dbReference>
<feature type="short sequence motif" description="HXTX 1" evidence="2">
    <location>
        <begin position="42"/>
        <end position="45"/>
    </location>
</feature>
<comment type="similarity">
    <text evidence="2">Belongs to the 2H phosphoesterase superfamily. ThpR family.</text>
</comment>
<name>A0ABY9RUQ4_9ACTN</name>
<proteinExistence type="inferred from homology"/>
<feature type="active site" description="Proton acceptor" evidence="2">
    <location>
        <position position="126"/>
    </location>
</feature>